<keyword evidence="2" id="KW-1133">Transmembrane helix</keyword>
<evidence type="ECO:0000313" key="4">
    <source>
        <dbReference type="Proteomes" id="UP000325307"/>
    </source>
</evidence>
<keyword evidence="3" id="KW-0969">Cilium</keyword>
<gene>
    <name evidence="3" type="primary">flhB</name>
    <name evidence="3" type="ORF">NCCP1664_01630</name>
</gene>
<dbReference type="Proteomes" id="UP000325307">
    <property type="component" value="Unassembled WGS sequence"/>
</dbReference>
<dbReference type="EMBL" id="BKDJ01000001">
    <property type="protein sequence ID" value="GER21666.1"/>
    <property type="molecule type" value="Genomic_DNA"/>
</dbReference>
<dbReference type="PANTHER" id="PTHR30531">
    <property type="entry name" value="FLAGELLAR BIOSYNTHETIC PROTEIN FLHB"/>
    <property type="match status" value="1"/>
</dbReference>
<dbReference type="OrthoDB" id="9807950at2"/>
<evidence type="ECO:0000256" key="1">
    <source>
        <dbReference type="SAM" id="MobiDB-lite"/>
    </source>
</evidence>
<comment type="caution">
    <text evidence="3">The sequence shown here is derived from an EMBL/GenBank/DDBJ whole genome shotgun (WGS) entry which is preliminary data.</text>
</comment>
<keyword evidence="3" id="KW-0282">Flagellum</keyword>
<feature type="compositionally biased region" description="Polar residues" evidence="1">
    <location>
        <begin position="377"/>
        <end position="388"/>
    </location>
</feature>
<dbReference type="GO" id="GO:0009306">
    <property type="term" value="P:protein secretion"/>
    <property type="evidence" value="ECO:0007669"/>
    <property type="project" value="InterPro"/>
</dbReference>
<feature type="region of interest" description="Disordered" evidence="1">
    <location>
        <begin position="1"/>
        <end position="23"/>
    </location>
</feature>
<dbReference type="Pfam" id="PF01312">
    <property type="entry name" value="Bac_export_2"/>
    <property type="match status" value="1"/>
</dbReference>
<sequence length="388" mass="40972">MSDAQERTEQATDKRMKEVREKGKLQRSQDLTAWLAVGAALSTLPVVIPAATDAAATQFFTALTVASAPEPGRALAVLGDGLGSVLPTLAPMLAAAVAGVLAGAVLQGRITFRKFTPKFEHFNPVTGLKGTFGPQALWKGLQALLKTVVVGLVLYLVVQAAVPVLMSSGSMPVTAVLAHAGESVATMLQVAVAAGVGLAVVDVLVVRKRNTKQTRMSRKEVQDEQKNSDGDPLIRSQRRARQRALSRNRMIAAVADADVVLVNPTHVAVALKYDAGKAAPRVCAKGQGHVATRIREEAERHRVPMVRDVPLARALHKECRLGEEIPVDRYGEVAAVLAFVMRLRRRGNAGGVHTVPPGPAPRPGRTGTRSGPAPISTAPTTTRPGGTS</sequence>
<feature type="region of interest" description="Disordered" evidence="1">
    <location>
        <begin position="212"/>
        <end position="239"/>
    </location>
</feature>
<protein>
    <submittedName>
        <fullName evidence="3">Flagellar biosynthesis protein FlhB</fullName>
    </submittedName>
</protein>
<organism evidence="3 4">
    <name type="scientific">Zafaria cholistanensis</name>
    <dbReference type="NCBI Taxonomy" id="1682741"/>
    <lineage>
        <taxon>Bacteria</taxon>
        <taxon>Bacillati</taxon>
        <taxon>Actinomycetota</taxon>
        <taxon>Actinomycetes</taxon>
        <taxon>Micrococcales</taxon>
        <taxon>Micrococcaceae</taxon>
        <taxon>Zafaria</taxon>
    </lineage>
</organism>
<feature type="compositionally biased region" description="Basic and acidic residues" evidence="1">
    <location>
        <begin position="217"/>
        <end position="229"/>
    </location>
</feature>
<feature type="transmembrane region" description="Helical" evidence="2">
    <location>
        <begin position="143"/>
        <end position="166"/>
    </location>
</feature>
<feature type="region of interest" description="Disordered" evidence="1">
    <location>
        <begin position="348"/>
        <end position="388"/>
    </location>
</feature>
<dbReference type="PRINTS" id="PR00950">
    <property type="entry name" value="TYPE3IMSPROT"/>
</dbReference>
<feature type="compositionally biased region" description="Low complexity" evidence="1">
    <location>
        <begin position="363"/>
        <end position="374"/>
    </location>
</feature>
<feature type="transmembrane region" description="Helical" evidence="2">
    <location>
        <begin position="85"/>
        <end position="106"/>
    </location>
</feature>
<proteinExistence type="predicted"/>
<keyword evidence="2" id="KW-0812">Transmembrane</keyword>
<dbReference type="GO" id="GO:0005886">
    <property type="term" value="C:plasma membrane"/>
    <property type="evidence" value="ECO:0007669"/>
    <property type="project" value="TreeGrafter"/>
</dbReference>
<keyword evidence="3" id="KW-0966">Cell projection</keyword>
<dbReference type="InterPro" id="IPR029025">
    <property type="entry name" value="T3SS_substrate_exporter_C"/>
</dbReference>
<reference evidence="3 4" key="1">
    <citation type="submission" date="2019-09" db="EMBL/GenBank/DDBJ databases">
        <title>Arthrobacter zafarii sp. nov., a moderately thermotolerant and halotolerant actinobacterium isolated from Cholistan desert soil of Pakistan.</title>
        <authorList>
            <person name="Amin A."/>
            <person name="Ahmed I."/>
            <person name="Khalid N."/>
            <person name="Schumann P."/>
            <person name="Busse H.J."/>
            <person name="Khan I.U."/>
            <person name="Li S."/>
            <person name="Li W.J."/>
        </authorList>
    </citation>
    <scope>NUCLEOTIDE SEQUENCE [LARGE SCALE GENOMIC DNA]</scope>
    <source>
        <strain evidence="3 4">NCCP-1664</strain>
    </source>
</reference>
<dbReference type="PANTHER" id="PTHR30531:SF12">
    <property type="entry name" value="FLAGELLAR BIOSYNTHETIC PROTEIN FLHB"/>
    <property type="match status" value="1"/>
</dbReference>
<name>A0A5A7NMD7_9MICC</name>
<feature type="transmembrane region" description="Helical" evidence="2">
    <location>
        <begin position="186"/>
        <end position="206"/>
    </location>
</feature>
<accession>A0A5A7NMD7</accession>
<dbReference type="InterPro" id="IPR006135">
    <property type="entry name" value="T3SS_substrate_exporter"/>
</dbReference>
<feature type="transmembrane region" description="Helical" evidence="2">
    <location>
        <begin position="31"/>
        <end position="51"/>
    </location>
</feature>
<dbReference type="RefSeq" id="WP_149955200.1">
    <property type="nucleotide sequence ID" value="NZ_BKDJ01000001.1"/>
</dbReference>
<dbReference type="Gene3D" id="3.40.1690.10">
    <property type="entry name" value="secretion proteins EscU"/>
    <property type="match status" value="1"/>
</dbReference>
<keyword evidence="4" id="KW-1185">Reference proteome</keyword>
<evidence type="ECO:0000256" key="2">
    <source>
        <dbReference type="SAM" id="Phobius"/>
    </source>
</evidence>
<keyword evidence="2" id="KW-0472">Membrane</keyword>
<dbReference type="SUPFAM" id="SSF160544">
    <property type="entry name" value="EscU C-terminal domain-like"/>
    <property type="match status" value="1"/>
</dbReference>
<evidence type="ECO:0000313" key="3">
    <source>
        <dbReference type="EMBL" id="GER21666.1"/>
    </source>
</evidence>
<dbReference type="AlphaFoldDB" id="A0A5A7NMD7"/>